<evidence type="ECO:0000313" key="10">
    <source>
        <dbReference type="EMBL" id="RKT63020.1"/>
    </source>
</evidence>
<dbReference type="PRINTS" id="PR00812">
    <property type="entry name" value="BCTERIALGSPF"/>
</dbReference>
<keyword evidence="5 8" id="KW-0812">Transmembrane</keyword>
<proteinExistence type="inferred from homology"/>
<evidence type="ECO:0000256" key="1">
    <source>
        <dbReference type="ARBA" id="ARBA00004429"/>
    </source>
</evidence>
<feature type="transmembrane region" description="Helical" evidence="8">
    <location>
        <begin position="167"/>
        <end position="188"/>
    </location>
</feature>
<dbReference type="InterPro" id="IPR018076">
    <property type="entry name" value="T2SS_GspF_dom"/>
</dbReference>
<comment type="similarity">
    <text evidence="2">Belongs to the GSP F family.</text>
</comment>
<dbReference type="PANTHER" id="PTHR30012">
    <property type="entry name" value="GENERAL SECRETION PATHWAY PROTEIN"/>
    <property type="match status" value="1"/>
</dbReference>
<evidence type="ECO:0000256" key="5">
    <source>
        <dbReference type="ARBA" id="ARBA00022692"/>
    </source>
</evidence>
<dbReference type="GO" id="GO:0015628">
    <property type="term" value="P:protein secretion by the type II secretion system"/>
    <property type="evidence" value="ECO:0007669"/>
    <property type="project" value="InterPro"/>
</dbReference>
<evidence type="ECO:0000256" key="2">
    <source>
        <dbReference type="ARBA" id="ARBA00005745"/>
    </source>
</evidence>
<evidence type="ECO:0000259" key="9">
    <source>
        <dbReference type="Pfam" id="PF00482"/>
    </source>
</evidence>
<dbReference type="Gene3D" id="1.20.81.30">
    <property type="entry name" value="Type II secretion system (T2SS), domain F"/>
    <property type="match status" value="2"/>
</dbReference>
<evidence type="ECO:0000256" key="6">
    <source>
        <dbReference type="ARBA" id="ARBA00022989"/>
    </source>
</evidence>
<evidence type="ECO:0000313" key="11">
    <source>
        <dbReference type="Proteomes" id="UP000270626"/>
    </source>
</evidence>
<keyword evidence="4" id="KW-0997">Cell inner membrane</keyword>
<comment type="caution">
    <text evidence="10">The sequence shown here is derived from an EMBL/GenBank/DDBJ whole genome shotgun (WGS) entry which is preliminary data.</text>
</comment>
<keyword evidence="6 8" id="KW-1133">Transmembrane helix</keyword>
<evidence type="ECO:0000256" key="8">
    <source>
        <dbReference type="SAM" id="Phobius"/>
    </source>
</evidence>
<comment type="subcellular location">
    <subcellularLocation>
        <location evidence="1">Cell inner membrane</location>
        <topology evidence="1">Multi-pass membrane protein</topology>
    </subcellularLocation>
</comment>
<dbReference type="Proteomes" id="UP000270626">
    <property type="component" value="Unassembled WGS sequence"/>
</dbReference>
<feature type="transmembrane region" description="Helical" evidence="8">
    <location>
        <begin position="273"/>
        <end position="297"/>
    </location>
</feature>
<dbReference type="FunFam" id="1.20.81.30:FF:000001">
    <property type="entry name" value="Type II secretion system protein F"/>
    <property type="match status" value="2"/>
</dbReference>
<feature type="domain" description="Type II secretion system protein GspF" evidence="9">
    <location>
        <begin position="270"/>
        <end position="391"/>
    </location>
</feature>
<evidence type="ECO:0000256" key="3">
    <source>
        <dbReference type="ARBA" id="ARBA00022475"/>
    </source>
</evidence>
<feature type="transmembrane region" description="Helical" evidence="8">
    <location>
        <begin position="372"/>
        <end position="393"/>
    </location>
</feature>
<gene>
    <name evidence="10" type="ORF">DFR40_0069</name>
</gene>
<dbReference type="PANTHER" id="PTHR30012:SF0">
    <property type="entry name" value="TYPE II SECRETION SYSTEM PROTEIN F-RELATED"/>
    <property type="match status" value="1"/>
</dbReference>
<keyword evidence="11" id="KW-1185">Reference proteome</keyword>
<dbReference type="Pfam" id="PF00482">
    <property type="entry name" value="T2SSF"/>
    <property type="match status" value="2"/>
</dbReference>
<keyword evidence="3" id="KW-1003">Cell membrane</keyword>
<dbReference type="OrthoDB" id="9805682at2"/>
<dbReference type="InterPro" id="IPR003004">
    <property type="entry name" value="GspF/PilC"/>
</dbReference>
<dbReference type="EMBL" id="RBXP01000001">
    <property type="protein sequence ID" value="RKT63020.1"/>
    <property type="molecule type" value="Genomic_DNA"/>
</dbReference>
<protein>
    <submittedName>
        <fullName evidence="10">General secretion pathway protein F</fullName>
    </submittedName>
</protein>
<dbReference type="NCBIfam" id="TIGR02120">
    <property type="entry name" value="GspF"/>
    <property type="match status" value="1"/>
</dbReference>
<dbReference type="AlphaFoldDB" id="A0A495WNU9"/>
<accession>A0A495WNU9</accession>
<dbReference type="GO" id="GO:0015627">
    <property type="term" value="C:type II protein secretion system complex"/>
    <property type="evidence" value="ECO:0007669"/>
    <property type="project" value="InterPro"/>
</dbReference>
<organism evidence="10 11">
    <name type="scientific">Azonexus fungiphilus</name>
    <dbReference type="NCBI Taxonomy" id="146940"/>
    <lineage>
        <taxon>Bacteria</taxon>
        <taxon>Pseudomonadati</taxon>
        <taxon>Pseudomonadota</taxon>
        <taxon>Betaproteobacteria</taxon>
        <taxon>Rhodocyclales</taxon>
        <taxon>Azonexaceae</taxon>
        <taxon>Azonexus</taxon>
    </lineage>
</organism>
<feature type="domain" description="Type II secretion system protein GspF" evidence="9">
    <location>
        <begin position="67"/>
        <end position="189"/>
    </location>
</feature>
<sequence length="400" mass="42754">MSHFRYRAIAPDGREVAGVIDAESARQARSQLRQQGLVAYEMVAGETRAGQATTAPRLGPAALMLLTRQWATLLAAGIPVEPALAALIEQSEEAATRTLLAAIRDELRAGHPLHRALASHPHSFGSLYCALVAAGEQSGQLDRVMLRLADNLESSGALRQKVLQATIYPALVVVVAAAVVGALMLYVVPQVVAVFQNGRQELPLLTRLLIAASDLLRLTWPGLVAGAALALWSGRRAWRREAWRETLQARLMRLPVLGRLAVAFDSARLAQTLAILAGSGVPLLTALHAGTAVVWLLPLRRALQAATGEVREGATLQRALGRSRLFPPLLVHMIGSGEASGRLGEMLEKAARQQADEVSARLATATSLLEPLLILAMGGIVLLIVLAILQPIIEINQLLH</sequence>
<keyword evidence="7 8" id="KW-0472">Membrane</keyword>
<name>A0A495WNU9_9RHOO</name>
<dbReference type="RefSeq" id="WP_121456505.1">
    <property type="nucleotide sequence ID" value="NZ_RBXP01000001.1"/>
</dbReference>
<evidence type="ECO:0000256" key="7">
    <source>
        <dbReference type="ARBA" id="ARBA00023136"/>
    </source>
</evidence>
<dbReference type="GO" id="GO:0005886">
    <property type="term" value="C:plasma membrane"/>
    <property type="evidence" value="ECO:0007669"/>
    <property type="project" value="UniProtKB-SubCell"/>
</dbReference>
<evidence type="ECO:0000256" key="4">
    <source>
        <dbReference type="ARBA" id="ARBA00022519"/>
    </source>
</evidence>
<reference evidence="10 11" key="1">
    <citation type="submission" date="2018-10" db="EMBL/GenBank/DDBJ databases">
        <title>Genomic Encyclopedia of Type Strains, Phase IV (KMG-IV): sequencing the most valuable type-strain genomes for metagenomic binning, comparative biology and taxonomic classification.</title>
        <authorList>
            <person name="Goeker M."/>
        </authorList>
    </citation>
    <scope>NUCLEOTIDE SEQUENCE [LARGE SCALE GENOMIC DNA]</scope>
    <source>
        <strain evidence="10 11">DSM 23841</strain>
    </source>
</reference>
<dbReference type="InterPro" id="IPR011850">
    <property type="entry name" value="T2SS_GspF"/>
</dbReference>
<dbReference type="InterPro" id="IPR042094">
    <property type="entry name" value="T2SS_GspF_sf"/>
</dbReference>